<reference evidence="1 2" key="1">
    <citation type="submission" date="2016-10" db="EMBL/GenBank/DDBJ databases">
        <authorList>
            <person name="de Groot N.N."/>
        </authorList>
    </citation>
    <scope>NUCLEOTIDE SEQUENCE [LARGE SCALE GENOMIC DNA]</scope>
    <source>
        <strain evidence="1 2">Nm110</strain>
    </source>
</reference>
<dbReference type="EMBL" id="FNNH01000121">
    <property type="protein sequence ID" value="SDX25507.1"/>
    <property type="molecule type" value="Genomic_DNA"/>
</dbReference>
<protein>
    <submittedName>
        <fullName evidence="1">Uncharacterized protein</fullName>
    </submittedName>
</protein>
<evidence type="ECO:0000313" key="2">
    <source>
        <dbReference type="Proteomes" id="UP000183454"/>
    </source>
</evidence>
<dbReference type="AlphaFoldDB" id="A0A1H3A721"/>
<gene>
    <name evidence="1" type="ORF">SAMN05421882_11211</name>
</gene>
<organism evidence="1 2">
    <name type="scientific">Nitrosomonas communis</name>
    <dbReference type="NCBI Taxonomy" id="44574"/>
    <lineage>
        <taxon>Bacteria</taxon>
        <taxon>Pseudomonadati</taxon>
        <taxon>Pseudomonadota</taxon>
        <taxon>Betaproteobacteria</taxon>
        <taxon>Nitrosomonadales</taxon>
        <taxon>Nitrosomonadaceae</taxon>
        <taxon>Nitrosomonas</taxon>
    </lineage>
</organism>
<accession>A0A1H3A721</accession>
<name>A0A1H3A721_9PROT</name>
<feature type="non-terminal residue" evidence="1">
    <location>
        <position position="63"/>
    </location>
</feature>
<proteinExistence type="predicted"/>
<dbReference type="Proteomes" id="UP000183454">
    <property type="component" value="Unassembled WGS sequence"/>
</dbReference>
<sequence>MKLLNISVISGAPFDKLNLVIDTFENAIGQTGLDKVNNPAPMRSDRVSKSLESWNAGLIDLIA</sequence>
<evidence type="ECO:0000313" key="1">
    <source>
        <dbReference type="EMBL" id="SDX25507.1"/>
    </source>
</evidence>